<comment type="caution">
    <text evidence="2">The sequence shown here is derived from an EMBL/GenBank/DDBJ whole genome shotgun (WGS) entry which is preliminary data.</text>
</comment>
<evidence type="ECO:0000313" key="3">
    <source>
        <dbReference type="Proteomes" id="UP000462362"/>
    </source>
</evidence>
<organism evidence="2 3">
    <name type="scientific">Parasutterella excrementihominis</name>
    <dbReference type="NCBI Taxonomy" id="487175"/>
    <lineage>
        <taxon>Bacteria</taxon>
        <taxon>Pseudomonadati</taxon>
        <taxon>Pseudomonadota</taxon>
        <taxon>Betaproteobacteria</taxon>
        <taxon>Burkholderiales</taxon>
        <taxon>Sutterellaceae</taxon>
        <taxon>Parasutterella</taxon>
    </lineage>
</organism>
<sequence>MPVTWDFLRIRECLKWPELSEVSSMSLPSLPFGISSFGNIRLSDRVYVDKTAQIFSMVDKHSRVLLTRPRRFGKSLLVSVLNSLFRSGDQDFQGLKIEKLWKERKQNKVVLLDFSVTCSSRFERFELNFVLHLLNSFSEHGFQCDSYLLPDLLEKLSEWLEGQEPGSLVLLVDEYEAPLTATLEDPKLFNLILKDISGFFSVIGSRDSAFRFVFITGIVNFKNTGMLSELKGLADISLDPEYGSIVGFTTQELKDYFSGYIENAARQLGAEPEALLQRLTGYYDGYCFEKTATVRVMNPWSVMSFLIYPTRGFRDHWFQTGGQPSVLKDLFRSGALKDPKNFAAVKTIPFSQLGGPAIGENFSEVDLLTQTGYLTFKSVDGNIAIVDYSTEEVRHAMAGMYLHQLVGKTIEQAGVMDFAIRLVKDNPETLVRIFNRLLESVDYEAYSIEDAKSVLAVIQIAMINVRLSPVIKVIAKGESVLEVQAGERTIVLTLEYCHPDQEAEQLLQVAVSQLDKPFSGKLGGRMEILKLVLVFSESDRRITVWSVA</sequence>
<accession>A0A6I3S5M1</accession>
<feature type="domain" description="AAA-ATPase-like" evidence="1">
    <location>
        <begin position="31"/>
        <end position="226"/>
    </location>
</feature>
<dbReference type="RefSeq" id="WP_087941992.1">
    <property type="nucleotide sequence ID" value="NZ_CAOKAR010000181.1"/>
</dbReference>
<dbReference type="EMBL" id="WNCL01000004">
    <property type="protein sequence ID" value="MTU42473.1"/>
    <property type="molecule type" value="Genomic_DNA"/>
</dbReference>
<dbReference type="PANTHER" id="PTHR34825">
    <property type="entry name" value="CONSERVED PROTEIN, WITH A WEAK D-GALACTARATE DEHYDRATASE/ALTRONATE HYDROLASE DOMAIN"/>
    <property type="match status" value="1"/>
</dbReference>
<evidence type="ECO:0000259" key="1">
    <source>
        <dbReference type="Pfam" id="PF09820"/>
    </source>
</evidence>
<dbReference type="SUPFAM" id="SSF52540">
    <property type="entry name" value="P-loop containing nucleoside triphosphate hydrolases"/>
    <property type="match status" value="1"/>
</dbReference>
<dbReference type="InterPro" id="IPR027417">
    <property type="entry name" value="P-loop_NTPase"/>
</dbReference>
<dbReference type="InterPro" id="IPR018631">
    <property type="entry name" value="AAA-ATPase-like_dom"/>
</dbReference>
<dbReference type="Proteomes" id="UP000462362">
    <property type="component" value="Unassembled WGS sequence"/>
</dbReference>
<dbReference type="Pfam" id="PF09820">
    <property type="entry name" value="AAA-ATPase_like"/>
    <property type="match status" value="1"/>
</dbReference>
<evidence type="ECO:0000313" key="2">
    <source>
        <dbReference type="EMBL" id="MTU42473.1"/>
    </source>
</evidence>
<proteinExistence type="predicted"/>
<dbReference type="AlphaFoldDB" id="A0A6I3S5M1"/>
<gene>
    <name evidence="2" type="ORF">GMD42_02320</name>
</gene>
<protein>
    <submittedName>
        <fullName evidence="2">AAA family ATPase</fullName>
    </submittedName>
</protein>
<reference evidence="2 3" key="1">
    <citation type="journal article" date="2019" name="Nat. Med.">
        <title>A library of human gut bacterial isolates paired with longitudinal multiomics data enables mechanistic microbiome research.</title>
        <authorList>
            <person name="Poyet M."/>
            <person name="Groussin M."/>
            <person name="Gibbons S.M."/>
            <person name="Avila-Pacheco J."/>
            <person name="Jiang X."/>
            <person name="Kearney S.M."/>
            <person name="Perrotta A.R."/>
            <person name="Berdy B."/>
            <person name="Zhao S."/>
            <person name="Lieberman T.D."/>
            <person name="Swanson P.K."/>
            <person name="Smith M."/>
            <person name="Roesemann S."/>
            <person name="Alexander J.E."/>
            <person name="Rich S.A."/>
            <person name="Livny J."/>
            <person name="Vlamakis H."/>
            <person name="Clish C."/>
            <person name="Bullock K."/>
            <person name="Deik A."/>
            <person name="Scott J."/>
            <person name="Pierce K.A."/>
            <person name="Xavier R.J."/>
            <person name="Alm E.J."/>
        </authorList>
    </citation>
    <scope>NUCLEOTIDE SEQUENCE [LARGE SCALE GENOMIC DNA]</scope>
    <source>
        <strain evidence="2 3">BIOML-A2</strain>
    </source>
</reference>
<name>A0A6I3S5M1_9BURK</name>
<dbReference type="PANTHER" id="PTHR34825:SF1">
    <property type="entry name" value="AAA-ATPASE-LIKE DOMAIN-CONTAINING PROTEIN"/>
    <property type="match status" value="1"/>
</dbReference>